<keyword evidence="1" id="KW-0472">Membrane</keyword>
<feature type="transmembrane region" description="Helical" evidence="1">
    <location>
        <begin position="230"/>
        <end position="248"/>
    </location>
</feature>
<dbReference type="PANTHER" id="PTHR43592">
    <property type="entry name" value="CAAX AMINO TERMINAL PROTEASE"/>
    <property type="match status" value="1"/>
</dbReference>
<dbReference type="PANTHER" id="PTHR43592:SF15">
    <property type="entry name" value="CAAX AMINO TERMINAL PROTEASE FAMILY PROTEIN"/>
    <property type="match status" value="1"/>
</dbReference>
<dbReference type="EMBL" id="LIIK01000012">
    <property type="protein sequence ID" value="KQM09111.1"/>
    <property type="molecule type" value="Genomic_DNA"/>
</dbReference>
<feature type="transmembrane region" description="Helical" evidence="1">
    <location>
        <begin position="175"/>
        <end position="193"/>
    </location>
</feature>
<evidence type="ECO:0000313" key="4">
    <source>
        <dbReference type="Proteomes" id="UP000054172"/>
    </source>
</evidence>
<organism evidence="3 4">
    <name type="scientific">Candidatus [Bacteroides] periocalifornicus</name>
    <dbReference type="NCBI Taxonomy" id="1702214"/>
    <lineage>
        <taxon>Bacteria</taxon>
        <taxon>Pseudomonadati</taxon>
        <taxon>Bacteroidota</taxon>
    </lineage>
</organism>
<protein>
    <recommendedName>
        <fullName evidence="2">CAAX prenyl protease 2/Lysostaphin resistance protein A-like domain-containing protein</fullName>
    </recommendedName>
</protein>
<dbReference type="GO" id="GO:0080120">
    <property type="term" value="P:CAAX-box protein maturation"/>
    <property type="evidence" value="ECO:0007669"/>
    <property type="project" value="UniProtKB-ARBA"/>
</dbReference>
<gene>
    <name evidence="3" type="ORF">AL399_03595</name>
</gene>
<sequence>MLVASLAVGVVLYSQGLEALTTPAAMRWVQAGTSVATFIIPVFVWRIFFPHFWAGGYSPKLLTARSLLLGLLLVAGAIPVALLLEYLNSRIPMPYWVDNLNAASQQVLVALLAQPGAAAFVANLLVIAILAALSEELFFRGTLQPLLHRAFGGHGHAAVWATAVIFALVHMEFTAIIPRIFLGAVLGYLYLYTRSIWIPVLGHSVNNALAVVLARFSTPEELLAPDTSEILTYWYLPALGCILLGIAYQHLRLASFRRAGVE</sequence>
<dbReference type="Proteomes" id="UP000054172">
    <property type="component" value="Unassembled WGS sequence"/>
</dbReference>
<dbReference type="GO" id="GO:0004175">
    <property type="term" value="F:endopeptidase activity"/>
    <property type="evidence" value="ECO:0007669"/>
    <property type="project" value="UniProtKB-ARBA"/>
</dbReference>
<dbReference type="STRING" id="1702214.AL399_03595"/>
<name>A0A0Q4B933_9BACT</name>
<reference evidence="3" key="1">
    <citation type="submission" date="2015-08" db="EMBL/GenBank/DDBJ databases">
        <title>Candidatus Bacteriodes Periocalifornicus.</title>
        <authorList>
            <person name="McLean J.S."/>
            <person name="Kelley S."/>
        </authorList>
    </citation>
    <scope>NUCLEOTIDE SEQUENCE [LARGE SCALE GENOMIC DNA]</scope>
    <source>
        <strain evidence="3">12B</strain>
    </source>
</reference>
<feature type="transmembrane region" description="Helical" evidence="1">
    <location>
        <begin position="66"/>
        <end position="87"/>
    </location>
</feature>
<keyword evidence="1" id="KW-1133">Transmembrane helix</keyword>
<evidence type="ECO:0000259" key="2">
    <source>
        <dbReference type="Pfam" id="PF02517"/>
    </source>
</evidence>
<dbReference type="Pfam" id="PF02517">
    <property type="entry name" value="Rce1-like"/>
    <property type="match status" value="1"/>
</dbReference>
<feature type="transmembrane region" description="Helical" evidence="1">
    <location>
        <begin position="146"/>
        <end position="169"/>
    </location>
</feature>
<accession>A0A0Q4B933</accession>
<feature type="transmembrane region" description="Helical" evidence="1">
    <location>
        <begin position="107"/>
        <end position="134"/>
    </location>
</feature>
<feature type="transmembrane region" description="Helical" evidence="1">
    <location>
        <begin position="35"/>
        <end position="54"/>
    </location>
</feature>
<dbReference type="InterPro" id="IPR003675">
    <property type="entry name" value="Rce1/LyrA-like_dom"/>
</dbReference>
<evidence type="ECO:0000313" key="3">
    <source>
        <dbReference type="EMBL" id="KQM09111.1"/>
    </source>
</evidence>
<keyword evidence="1" id="KW-0812">Transmembrane</keyword>
<proteinExistence type="predicted"/>
<evidence type="ECO:0000256" key="1">
    <source>
        <dbReference type="SAM" id="Phobius"/>
    </source>
</evidence>
<feature type="domain" description="CAAX prenyl protease 2/Lysostaphin resistance protein A-like" evidence="2">
    <location>
        <begin position="119"/>
        <end position="209"/>
    </location>
</feature>
<keyword evidence="4" id="KW-1185">Reference proteome</keyword>
<dbReference type="PATRIC" id="fig|1702214.3.peg.1299"/>
<comment type="caution">
    <text evidence="3">The sequence shown here is derived from an EMBL/GenBank/DDBJ whole genome shotgun (WGS) entry which is preliminary data.</text>
</comment>
<dbReference type="AlphaFoldDB" id="A0A0Q4B933"/>